<dbReference type="AlphaFoldDB" id="A6DPQ7"/>
<feature type="compositionally biased region" description="Polar residues" evidence="1">
    <location>
        <begin position="41"/>
        <end position="52"/>
    </location>
</feature>
<gene>
    <name evidence="3" type="ORF">LNTAR_19812</name>
</gene>
<organism evidence="3 4">
    <name type="scientific">Lentisphaera araneosa HTCC2155</name>
    <dbReference type="NCBI Taxonomy" id="313628"/>
    <lineage>
        <taxon>Bacteria</taxon>
        <taxon>Pseudomonadati</taxon>
        <taxon>Lentisphaerota</taxon>
        <taxon>Lentisphaeria</taxon>
        <taxon>Lentisphaerales</taxon>
        <taxon>Lentisphaeraceae</taxon>
        <taxon>Lentisphaera</taxon>
    </lineage>
</organism>
<name>A6DPQ7_9BACT</name>
<feature type="chain" id="PRO_5002694228" evidence="2">
    <location>
        <begin position="20"/>
        <end position="52"/>
    </location>
</feature>
<evidence type="ECO:0000313" key="4">
    <source>
        <dbReference type="Proteomes" id="UP000004947"/>
    </source>
</evidence>
<protein>
    <submittedName>
        <fullName evidence="3">Uncharacterized protein</fullName>
    </submittedName>
</protein>
<comment type="caution">
    <text evidence="3">The sequence shown here is derived from an EMBL/GenBank/DDBJ whole genome shotgun (WGS) entry which is preliminary data.</text>
</comment>
<accession>A6DPQ7</accession>
<feature type="compositionally biased region" description="Basic and acidic residues" evidence="1">
    <location>
        <begin position="26"/>
        <end position="40"/>
    </location>
</feature>
<keyword evidence="4" id="KW-1185">Reference proteome</keyword>
<evidence type="ECO:0000256" key="2">
    <source>
        <dbReference type="SAM" id="SignalP"/>
    </source>
</evidence>
<proteinExistence type="predicted"/>
<evidence type="ECO:0000313" key="3">
    <source>
        <dbReference type="EMBL" id="EDM26352.1"/>
    </source>
</evidence>
<dbReference type="STRING" id="313628.LNTAR_19812"/>
<feature type="signal peptide" evidence="2">
    <location>
        <begin position="1"/>
        <end position="19"/>
    </location>
</feature>
<dbReference type="Proteomes" id="UP000004947">
    <property type="component" value="Unassembled WGS sequence"/>
</dbReference>
<dbReference type="RefSeq" id="WP_007279838.1">
    <property type="nucleotide sequence ID" value="NZ_ABCK01000017.1"/>
</dbReference>
<evidence type="ECO:0000256" key="1">
    <source>
        <dbReference type="SAM" id="MobiDB-lite"/>
    </source>
</evidence>
<sequence length="52" mass="5567">MKLIMACLFIGSFISCAHAPNETSADPDKVEKKADTETDNIKTQPSNGGLDL</sequence>
<reference evidence="3 4" key="1">
    <citation type="journal article" date="2010" name="J. Bacteriol.">
        <title>Genome sequence of Lentisphaera araneosa HTCC2155T, the type species of the order Lentisphaerales in the phylum Lentisphaerae.</title>
        <authorList>
            <person name="Thrash J.C."/>
            <person name="Cho J.C."/>
            <person name="Vergin K.L."/>
            <person name="Morris R.M."/>
            <person name="Giovannoni S.J."/>
        </authorList>
    </citation>
    <scope>NUCLEOTIDE SEQUENCE [LARGE SCALE GENOMIC DNA]</scope>
    <source>
        <strain evidence="3 4">HTCC2155</strain>
    </source>
</reference>
<feature type="region of interest" description="Disordered" evidence="1">
    <location>
        <begin position="20"/>
        <end position="52"/>
    </location>
</feature>
<dbReference type="EMBL" id="ABCK01000017">
    <property type="protein sequence ID" value="EDM26352.1"/>
    <property type="molecule type" value="Genomic_DNA"/>
</dbReference>
<dbReference type="PROSITE" id="PS51257">
    <property type="entry name" value="PROKAR_LIPOPROTEIN"/>
    <property type="match status" value="1"/>
</dbReference>
<keyword evidence="2" id="KW-0732">Signal</keyword>